<accession>A0ABV9FEE1</accession>
<sequence>MGAIRNKAVWMYIALITSLPGVYVFHAGNGFAKLFVVSPVLFLVTAIV</sequence>
<evidence type="ECO:0000256" key="1">
    <source>
        <dbReference type="SAM" id="Phobius"/>
    </source>
</evidence>
<dbReference type="RefSeq" id="WP_378099219.1">
    <property type="nucleotide sequence ID" value="NZ_JBHSEP010000015.1"/>
</dbReference>
<organism evidence="2 3">
    <name type="scientific">Cohnella hongkongensis</name>
    <dbReference type="NCBI Taxonomy" id="178337"/>
    <lineage>
        <taxon>Bacteria</taxon>
        <taxon>Bacillati</taxon>
        <taxon>Bacillota</taxon>
        <taxon>Bacilli</taxon>
        <taxon>Bacillales</taxon>
        <taxon>Paenibacillaceae</taxon>
        <taxon>Cohnella</taxon>
    </lineage>
</organism>
<comment type="caution">
    <text evidence="2">The sequence shown here is derived from an EMBL/GenBank/DDBJ whole genome shotgun (WGS) entry which is preliminary data.</text>
</comment>
<name>A0ABV9FEE1_9BACL</name>
<keyword evidence="1" id="KW-0472">Membrane</keyword>
<feature type="transmembrane region" description="Helical" evidence="1">
    <location>
        <begin position="9"/>
        <end position="25"/>
    </location>
</feature>
<reference evidence="3" key="1">
    <citation type="journal article" date="2019" name="Int. J. Syst. Evol. Microbiol.">
        <title>The Global Catalogue of Microorganisms (GCM) 10K type strain sequencing project: providing services to taxonomists for standard genome sequencing and annotation.</title>
        <authorList>
            <consortium name="The Broad Institute Genomics Platform"/>
            <consortium name="The Broad Institute Genome Sequencing Center for Infectious Disease"/>
            <person name="Wu L."/>
            <person name="Ma J."/>
        </authorList>
    </citation>
    <scope>NUCLEOTIDE SEQUENCE [LARGE SCALE GENOMIC DNA]</scope>
    <source>
        <strain evidence="3">CCUG 49571</strain>
    </source>
</reference>
<keyword evidence="3" id="KW-1185">Reference proteome</keyword>
<protein>
    <submittedName>
        <fullName evidence="2">Uncharacterized protein</fullName>
    </submittedName>
</protein>
<keyword evidence="1" id="KW-1133">Transmembrane helix</keyword>
<evidence type="ECO:0000313" key="3">
    <source>
        <dbReference type="Proteomes" id="UP001596028"/>
    </source>
</evidence>
<proteinExistence type="predicted"/>
<dbReference type="Proteomes" id="UP001596028">
    <property type="component" value="Unassembled WGS sequence"/>
</dbReference>
<gene>
    <name evidence="2" type="ORF">ACFO3S_18700</name>
</gene>
<dbReference type="EMBL" id="JBHSEP010000015">
    <property type="protein sequence ID" value="MFC4600281.1"/>
    <property type="molecule type" value="Genomic_DNA"/>
</dbReference>
<keyword evidence="1" id="KW-0812">Transmembrane</keyword>
<evidence type="ECO:0000313" key="2">
    <source>
        <dbReference type="EMBL" id="MFC4600281.1"/>
    </source>
</evidence>